<proteinExistence type="predicted"/>
<accession>A0A445B573</accession>
<gene>
    <name evidence="1" type="ORF">Ahy_A10g048476</name>
</gene>
<keyword evidence="2" id="KW-1185">Reference proteome</keyword>
<comment type="caution">
    <text evidence="1">The sequence shown here is derived from an EMBL/GenBank/DDBJ whole genome shotgun (WGS) entry which is preliminary data.</text>
</comment>
<evidence type="ECO:0000313" key="2">
    <source>
        <dbReference type="Proteomes" id="UP000289738"/>
    </source>
</evidence>
<reference evidence="1 2" key="1">
    <citation type="submission" date="2019-01" db="EMBL/GenBank/DDBJ databases">
        <title>Sequencing of cultivated peanut Arachis hypogaea provides insights into genome evolution and oil improvement.</title>
        <authorList>
            <person name="Chen X."/>
        </authorList>
    </citation>
    <scope>NUCLEOTIDE SEQUENCE [LARGE SCALE GENOMIC DNA]</scope>
    <source>
        <strain evidence="2">cv. Fuhuasheng</strain>
        <tissue evidence="1">Leaves</tissue>
    </source>
</reference>
<sequence length="133" mass="15502">MFEFYHKFDTVMNNSISHEKNEQIIERIFKYNDNILRMTYHAYMSIVSLIVKKRISTNILQTISREKLIEDCTSRCVVTPYKISIGRPKIKRTRSEAEHPPGPNLSSVGLQQKCSNCSKFSHNKRGCLTDFQV</sequence>
<name>A0A445B573_ARAHY</name>
<evidence type="ECO:0000313" key="1">
    <source>
        <dbReference type="EMBL" id="RYR33830.1"/>
    </source>
</evidence>
<protein>
    <submittedName>
        <fullName evidence="1">Uncharacterized protein</fullName>
    </submittedName>
</protein>
<dbReference type="Proteomes" id="UP000289738">
    <property type="component" value="Chromosome A10"/>
</dbReference>
<dbReference type="AlphaFoldDB" id="A0A445B573"/>
<organism evidence="1 2">
    <name type="scientific">Arachis hypogaea</name>
    <name type="common">Peanut</name>
    <dbReference type="NCBI Taxonomy" id="3818"/>
    <lineage>
        <taxon>Eukaryota</taxon>
        <taxon>Viridiplantae</taxon>
        <taxon>Streptophyta</taxon>
        <taxon>Embryophyta</taxon>
        <taxon>Tracheophyta</taxon>
        <taxon>Spermatophyta</taxon>
        <taxon>Magnoliopsida</taxon>
        <taxon>eudicotyledons</taxon>
        <taxon>Gunneridae</taxon>
        <taxon>Pentapetalae</taxon>
        <taxon>rosids</taxon>
        <taxon>fabids</taxon>
        <taxon>Fabales</taxon>
        <taxon>Fabaceae</taxon>
        <taxon>Papilionoideae</taxon>
        <taxon>50 kb inversion clade</taxon>
        <taxon>dalbergioids sensu lato</taxon>
        <taxon>Dalbergieae</taxon>
        <taxon>Pterocarpus clade</taxon>
        <taxon>Arachis</taxon>
    </lineage>
</organism>
<dbReference type="EMBL" id="SDMP01000010">
    <property type="protein sequence ID" value="RYR33830.1"/>
    <property type="molecule type" value="Genomic_DNA"/>
</dbReference>